<gene>
    <name evidence="1" type="ORF">HNP24_002406</name>
</gene>
<evidence type="ECO:0000313" key="1">
    <source>
        <dbReference type="EMBL" id="MBB6331456.1"/>
    </source>
</evidence>
<reference evidence="1 2" key="1">
    <citation type="submission" date="2020-08" db="EMBL/GenBank/DDBJ databases">
        <title>Functional genomics of gut bacteria from endangered species of beetles.</title>
        <authorList>
            <person name="Carlos-Shanley C."/>
        </authorList>
    </citation>
    <scope>NUCLEOTIDE SEQUENCE [LARGE SCALE GENOMIC DNA]</scope>
    <source>
        <strain evidence="1 2">S00068</strain>
    </source>
</reference>
<accession>A0ABR6Q185</accession>
<comment type="caution">
    <text evidence="1">The sequence shown here is derived from an EMBL/GenBank/DDBJ whole genome shotgun (WGS) entry which is preliminary data.</text>
</comment>
<organism evidence="1 2">
    <name type="scientific">Chryseobacterium sediminis</name>
    <dbReference type="NCBI Taxonomy" id="1679494"/>
    <lineage>
        <taxon>Bacteria</taxon>
        <taxon>Pseudomonadati</taxon>
        <taxon>Bacteroidota</taxon>
        <taxon>Flavobacteriia</taxon>
        <taxon>Flavobacteriales</taxon>
        <taxon>Weeksellaceae</taxon>
        <taxon>Chryseobacterium group</taxon>
        <taxon>Chryseobacterium</taxon>
    </lineage>
</organism>
<sequence length="48" mass="5577">MTLTFTGKKGGYKMINPHLFENKNRLFLSEQPVLFFIGMITQVDKLND</sequence>
<dbReference type="EMBL" id="JACHKS010000001">
    <property type="protein sequence ID" value="MBB6331456.1"/>
    <property type="molecule type" value="Genomic_DNA"/>
</dbReference>
<protein>
    <submittedName>
        <fullName evidence="1">Uncharacterized protein</fullName>
    </submittedName>
</protein>
<proteinExistence type="predicted"/>
<keyword evidence="2" id="KW-1185">Reference proteome</keyword>
<dbReference type="Proteomes" id="UP000587367">
    <property type="component" value="Unassembled WGS sequence"/>
</dbReference>
<name>A0ABR6Q185_9FLAO</name>
<evidence type="ECO:0000313" key="2">
    <source>
        <dbReference type="Proteomes" id="UP000587367"/>
    </source>
</evidence>